<dbReference type="NCBIfam" id="TIGR02937">
    <property type="entry name" value="sigma70-ECF"/>
    <property type="match status" value="1"/>
</dbReference>
<dbReference type="Gene3D" id="1.10.10.10">
    <property type="entry name" value="Winged helix-like DNA-binding domain superfamily/Winged helix DNA-binding domain"/>
    <property type="match status" value="1"/>
</dbReference>
<dbReference type="PANTHER" id="PTHR43133">
    <property type="entry name" value="RNA POLYMERASE ECF-TYPE SIGMA FACTO"/>
    <property type="match status" value="1"/>
</dbReference>
<keyword evidence="3" id="KW-0731">Sigma factor</keyword>
<reference evidence="6 7" key="1">
    <citation type="journal article" date="2015" name="Int. J. Syst. Evol. Microbiol.">
        <title>Mariniphaga sediminis sp. nov., isolated from coastal sediment.</title>
        <authorList>
            <person name="Wang F.Q."/>
            <person name="Shen Q.Y."/>
            <person name="Chen G.J."/>
            <person name="Du Z.J."/>
        </authorList>
    </citation>
    <scope>NUCLEOTIDE SEQUENCE [LARGE SCALE GENOMIC DNA]</scope>
    <source>
        <strain evidence="6 7">SY21</strain>
    </source>
</reference>
<comment type="caution">
    <text evidence="6">The sequence shown here is derived from an EMBL/GenBank/DDBJ whole genome shotgun (WGS) entry which is preliminary data.</text>
</comment>
<dbReference type="GO" id="GO:0003677">
    <property type="term" value="F:DNA binding"/>
    <property type="evidence" value="ECO:0007669"/>
    <property type="project" value="InterPro"/>
</dbReference>
<evidence type="ECO:0000256" key="4">
    <source>
        <dbReference type="ARBA" id="ARBA00023163"/>
    </source>
</evidence>
<dbReference type="SUPFAM" id="SSF88946">
    <property type="entry name" value="Sigma2 domain of RNA polymerase sigma factors"/>
    <property type="match status" value="1"/>
</dbReference>
<dbReference type="Gene3D" id="1.10.1740.10">
    <property type="match status" value="1"/>
</dbReference>
<dbReference type="EMBL" id="QWET01000005">
    <property type="protein sequence ID" value="RIH65579.1"/>
    <property type="molecule type" value="Genomic_DNA"/>
</dbReference>
<dbReference type="InterPro" id="IPR039425">
    <property type="entry name" value="RNA_pol_sigma-70-like"/>
</dbReference>
<keyword evidence="2" id="KW-0805">Transcription regulation</keyword>
<dbReference type="SMART" id="SM00421">
    <property type="entry name" value="HTH_LUXR"/>
    <property type="match status" value="1"/>
</dbReference>
<dbReference type="SUPFAM" id="SSF88659">
    <property type="entry name" value="Sigma3 and sigma4 domains of RNA polymerase sigma factors"/>
    <property type="match status" value="1"/>
</dbReference>
<comment type="similarity">
    <text evidence="1">Belongs to the sigma-70 factor family. ECF subfamily.</text>
</comment>
<dbReference type="Pfam" id="PF04542">
    <property type="entry name" value="Sigma70_r2"/>
    <property type="match status" value="1"/>
</dbReference>
<evidence type="ECO:0000256" key="3">
    <source>
        <dbReference type="ARBA" id="ARBA00023082"/>
    </source>
</evidence>
<organism evidence="6 7">
    <name type="scientific">Mariniphaga sediminis</name>
    <dbReference type="NCBI Taxonomy" id="1628158"/>
    <lineage>
        <taxon>Bacteria</taxon>
        <taxon>Pseudomonadati</taxon>
        <taxon>Bacteroidota</taxon>
        <taxon>Bacteroidia</taxon>
        <taxon>Marinilabiliales</taxon>
        <taxon>Prolixibacteraceae</taxon>
        <taxon>Mariniphaga</taxon>
    </lineage>
</organism>
<dbReference type="InterPro" id="IPR007627">
    <property type="entry name" value="RNA_pol_sigma70_r2"/>
</dbReference>
<dbReference type="CDD" id="cd06171">
    <property type="entry name" value="Sigma70_r4"/>
    <property type="match status" value="1"/>
</dbReference>
<evidence type="ECO:0000313" key="7">
    <source>
        <dbReference type="Proteomes" id="UP000266441"/>
    </source>
</evidence>
<dbReference type="InterPro" id="IPR036388">
    <property type="entry name" value="WH-like_DNA-bd_sf"/>
</dbReference>
<protein>
    <submittedName>
        <fullName evidence="6">RNA polymerase sigma-70 factor</fullName>
    </submittedName>
</protein>
<dbReference type="GO" id="GO:0006352">
    <property type="term" value="P:DNA-templated transcription initiation"/>
    <property type="evidence" value="ECO:0007669"/>
    <property type="project" value="InterPro"/>
</dbReference>
<gene>
    <name evidence="6" type="ORF">D1164_07880</name>
</gene>
<dbReference type="InterPro" id="IPR013324">
    <property type="entry name" value="RNA_pol_sigma_r3/r4-like"/>
</dbReference>
<dbReference type="OrthoDB" id="1094598at2"/>
<sequence length="228" mass="27117">MSFSVSMKIYKVIIKYLFLWPLKNMILRDKHIRQIAKGDVEQFKMFYEIFFQPLCVFSYSILKNENEAEDLVQDLLLIYWNKKADFETVDSARAFLYTIAKNKCLNIIRDKKIHQKYFDYILNNEEVFFMNKVIENETYTILHQAINELPAQTKKIIRLSLSGLRNQEIADRLNISVNTVKTLKNHGYTALRTKLSDNLHALIFLSILMNQKNRLWRTTKTPEEYLDS</sequence>
<name>A0A399D1Q2_9BACT</name>
<dbReference type="NCBIfam" id="TIGR02985">
    <property type="entry name" value="Sig70_bacteroi1"/>
    <property type="match status" value="1"/>
</dbReference>
<evidence type="ECO:0000313" key="6">
    <source>
        <dbReference type="EMBL" id="RIH65579.1"/>
    </source>
</evidence>
<dbReference type="InterPro" id="IPR013325">
    <property type="entry name" value="RNA_pol_sigma_r2"/>
</dbReference>
<dbReference type="PANTHER" id="PTHR43133:SF46">
    <property type="entry name" value="RNA POLYMERASE SIGMA-70 FACTOR ECF SUBFAMILY"/>
    <property type="match status" value="1"/>
</dbReference>
<evidence type="ECO:0000259" key="5">
    <source>
        <dbReference type="SMART" id="SM00421"/>
    </source>
</evidence>
<dbReference type="Pfam" id="PF08281">
    <property type="entry name" value="Sigma70_r4_2"/>
    <property type="match status" value="1"/>
</dbReference>
<feature type="domain" description="HTH luxR-type" evidence="5">
    <location>
        <begin position="146"/>
        <end position="205"/>
    </location>
</feature>
<dbReference type="InterPro" id="IPR013249">
    <property type="entry name" value="RNA_pol_sigma70_r4_t2"/>
</dbReference>
<dbReference type="AlphaFoldDB" id="A0A399D1Q2"/>
<dbReference type="InterPro" id="IPR014327">
    <property type="entry name" value="RNA_pol_sigma70_bacteroid"/>
</dbReference>
<dbReference type="Proteomes" id="UP000266441">
    <property type="component" value="Unassembled WGS sequence"/>
</dbReference>
<dbReference type="GO" id="GO:0016987">
    <property type="term" value="F:sigma factor activity"/>
    <property type="evidence" value="ECO:0007669"/>
    <property type="project" value="UniProtKB-KW"/>
</dbReference>
<evidence type="ECO:0000256" key="2">
    <source>
        <dbReference type="ARBA" id="ARBA00023015"/>
    </source>
</evidence>
<proteinExistence type="inferred from homology"/>
<dbReference type="InterPro" id="IPR014284">
    <property type="entry name" value="RNA_pol_sigma-70_dom"/>
</dbReference>
<dbReference type="InterPro" id="IPR000792">
    <property type="entry name" value="Tscrpt_reg_LuxR_C"/>
</dbReference>
<keyword evidence="7" id="KW-1185">Reference proteome</keyword>
<accession>A0A399D1Q2</accession>
<keyword evidence="4" id="KW-0804">Transcription</keyword>
<evidence type="ECO:0000256" key="1">
    <source>
        <dbReference type="ARBA" id="ARBA00010641"/>
    </source>
</evidence>